<dbReference type="Gene3D" id="3.30.565.10">
    <property type="entry name" value="Histidine kinase-like ATPase, C-terminal domain"/>
    <property type="match status" value="1"/>
</dbReference>
<evidence type="ECO:0000256" key="9">
    <source>
        <dbReference type="ARBA" id="ARBA00022840"/>
    </source>
</evidence>
<evidence type="ECO:0000256" key="1">
    <source>
        <dbReference type="ARBA" id="ARBA00000085"/>
    </source>
</evidence>
<evidence type="ECO:0000313" key="15">
    <source>
        <dbReference type="EMBL" id="SCW69869.1"/>
    </source>
</evidence>
<dbReference type="STRING" id="624147.SAMN04487970_103053"/>
<dbReference type="SMART" id="SM00388">
    <property type="entry name" value="HisKA"/>
    <property type="match status" value="1"/>
</dbReference>
<dbReference type="InterPro" id="IPR036890">
    <property type="entry name" value="HATPase_C_sf"/>
</dbReference>
<evidence type="ECO:0000256" key="6">
    <source>
        <dbReference type="ARBA" id="ARBA00022679"/>
    </source>
</evidence>
<dbReference type="Pfam" id="PF00512">
    <property type="entry name" value="HisKA"/>
    <property type="match status" value="1"/>
</dbReference>
<dbReference type="FunFam" id="1.10.287.130:FF:000001">
    <property type="entry name" value="Two-component sensor histidine kinase"/>
    <property type="match status" value="1"/>
</dbReference>
<dbReference type="GO" id="GO:0004721">
    <property type="term" value="F:phosphoprotein phosphatase activity"/>
    <property type="evidence" value="ECO:0007669"/>
    <property type="project" value="TreeGrafter"/>
</dbReference>
<dbReference type="PANTHER" id="PTHR45453">
    <property type="entry name" value="PHOSPHATE REGULON SENSOR PROTEIN PHOR"/>
    <property type="match status" value="1"/>
</dbReference>
<dbReference type="GO" id="GO:0005524">
    <property type="term" value="F:ATP binding"/>
    <property type="evidence" value="ECO:0007669"/>
    <property type="project" value="UniProtKB-KW"/>
</dbReference>
<dbReference type="SMART" id="SM00304">
    <property type="entry name" value="HAMP"/>
    <property type="match status" value="1"/>
</dbReference>
<dbReference type="FunFam" id="3.30.565.10:FF:000006">
    <property type="entry name" value="Sensor histidine kinase WalK"/>
    <property type="match status" value="1"/>
</dbReference>
<gene>
    <name evidence="15" type="ORF">SAMN04487970_103053</name>
</gene>
<proteinExistence type="predicted"/>
<keyword evidence="9" id="KW-0067">ATP-binding</keyword>
<keyword evidence="12" id="KW-1133">Transmembrane helix</keyword>
<evidence type="ECO:0000256" key="7">
    <source>
        <dbReference type="ARBA" id="ARBA00022741"/>
    </source>
</evidence>
<name>A0A1G4SNH4_9BACL</name>
<evidence type="ECO:0000256" key="4">
    <source>
        <dbReference type="ARBA" id="ARBA00022475"/>
    </source>
</evidence>
<dbReference type="Pfam" id="PF00672">
    <property type="entry name" value="HAMP"/>
    <property type="match status" value="1"/>
</dbReference>
<dbReference type="GO" id="GO:0000155">
    <property type="term" value="F:phosphorelay sensor kinase activity"/>
    <property type="evidence" value="ECO:0007669"/>
    <property type="project" value="InterPro"/>
</dbReference>
<dbReference type="PANTHER" id="PTHR45453:SF1">
    <property type="entry name" value="PHOSPHATE REGULON SENSOR PROTEIN PHOR"/>
    <property type="match status" value="1"/>
</dbReference>
<dbReference type="InterPro" id="IPR036097">
    <property type="entry name" value="HisK_dim/P_sf"/>
</dbReference>
<evidence type="ECO:0000256" key="5">
    <source>
        <dbReference type="ARBA" id="ARBA00022553"/>
    </source>
</evidence>
<dbReference type="Gene3D" id="6.10.340.10">
    <property type="match status" value="1"/>
</dbReference>
<evidence type="ECO:0000256" key="11">
    <source>
        <dbReference type="ARBA" id="ARBA00023136"/>
    </source>
</evidence>
<keyword evidence="6" id="KW-0808">Transferase</keyword>
<dbReference type="OrthoDB" id="335833at2"/>
<dbReference type="SUPFAM" id="SSF158472">
    <property type="entry name" value="HAMP domain-like"/>
    <property type="match status" value="1"/>
</dbReference>
<dbReference type="SUPFAM" id="SSF55874">
    <property type="entry name" value="ATPase domain of HSP90 chaperone/DNA topoisomerase II/histidine kinase"/>
    <property type="match status" value="1"/>
</dbReference>
<feature type="domain" description="Histidine kinase" evidence="13">
    <location>
        <begin position="263"/>
        <end position="478"/>
    </location>
</feature>
<dbReference type="GO" id="GO:0016036">
    <property type="term" value="P:cellular response to phosphate starvation"/>
    <property type="evidence" value="ECO:0007669"/>
    <property type="project" value="TreeGrafter"/>
</dbReference>
<dbReference type="PRINTS" id="PR00344">
    <property type="entry name" value="BCTRLSENSOR"/>
</dbReference>
<dbReference type="RefSeq" id="WP_090674251.1">
    <property type="nucleotide sequence ID" value="NZ_FMTT01000030.1"/>
</dbReference>
<dbReference type="EMBL" id="FMTT01000030">
    <property type="protein sequence ID" value="SCW69869.1"/>
    <property type="molecule type" value="Genomic_DNA"/>
</dbReference>
<evidence type="ECO:0000259" key="13">
    <source>
        <dbReference type="PROSITE" id="PS50109"/>
    </source>
</evidence>
<evidence type="ECO:0000256" key="2">
    <source>
        <dbReference type="ARBA" id="ARBA00004651"/>
    </source>
</evidence>
<evidence type="ECO:0000313" key="16">
    <source>
        <dbReference type="Proteomes" id="UP000198601"/>
    </source>
</evidence>
<dbReference type="CDD" id="cd06225">
    <property type="entry name" value="HAMP"/>
    <property type="match status" value="1"/>
</dbReference>
<feature type="transmembrane region" description="Helical" evidence="12">
    <location>
        <begin position="172"/>
        <end position="194"/>
    </location>
</feature>
<evidence type="ECO:0000256" key="10">
    <source>
        <dbReference type="ARBA" id="ARBA00023012"/>
    </source>
</evidence>
<keyword evidence="16" id="KW-1185">Reference proteome</keyword>
<keyword evidence="12" id="KW-0812">Transmembrane</keyword>
<reference evidence="16" key="1">
    <citation type="submission" date="2016-10" db="EMBL/GenBank/DDBJ databases">
        <authorList>
            <person name="Varghese N."/>
            <person name="Submissions S."/>
        </authorList>
    </citation>
    <scope>NUCLEOTIDE SEQUENCE [LARGE SCALE GENOMIC DNA]</scope>
    <source>
        <strain evidence="16">CGMCC 1.8946</strain>
    </source>
</reference>
<dbReference type="InterPro" id="IPR003660">
    <property type="entry name" value="HAMP_dom"/>
</dbReference>
<feature type="transmembrane region" description="Helical" evidence="12">
    <location>
        <begin position="21"/>
        <end position="43"/>
    </location>
</feature>
<dbReference type="InterPro" id="IPR004358">
    <property type="entry name" value="Sig_transdc_His_kin-like_C"/>
</dbReference>
<keyword evidence="5" id="KW-0597">Phosphoprotein</keyword>
<keyword evidence="8 15" id="KW-0418">Kinase</keyword>
<dbReference type="InterPro" id="IPR003594">
    <property type="entry name" value="HATPase_dom"/>
</dbReference>
<dbReference type="Pfam" id="PF02518">
    <property type="entry name" value="HATPase_c"/>
    <property type="match status" value="1"/>
</dbReference>
<dbReference type="InterPro" id="IPR050351">
    <property type="entry name" value="BphY/WalK/GraS-like"/>
</dbReference>
<evidence type="ECO:0000256" key="12">
    <source>
        <dbReference type="SAM" id="Phobius"/>
    </source>
</evidence>
<dbReference type="SUPFAM" id="SSF47384">
    <property type="entry name" value="Homodimeric domain of signal transducing histidine kinase"/>
    <property type="match status" value="1"/>
</dbReference>
<evidence type="ECO:0000256" key="8">
    <source>
        <dbReference type="ARBA" id="ARBA00022777"/>
    </source>
</evidence>
<dbReference type="CDD" id="cd00082">
    <property type="entry name" value="HisKA"/>
    <property type="match status" value="1"/>
</dbReference>
<dbReference type="EC" id="2.7.13.3" evidence="3"/>
<protein>
    <recommendedName>
        <fullName evidence="3">histidine kinase</fullName>
        <ecNumber evidence="3">2.7.13.3</ecNumber>
    </recommendedName>
</protein>
<dbReference type="Gene3D" id="1.10.287.130">
    <property type="match status" value="1"/>
</dbReference>
<dbReference type="InterPro" id="IPR005467">
    <property type="entry name" value="His_kinase_dom"/>
</dbReference>
<dbReference type="InterPro" id="IPR003661">
    <property type="entry name" value="HisK_dim/P_dom"/>
</dbReference>
<keyword evidence="7" id="KW-0547">Nucleotide-binding</keyword>
<dbReference type="SMART" id="SM00387">
    <property type="entry name" value="HATPase_c"/>
    <property type="match status" value="1"/>
</dbReference>
<comment type="catalytic activity">
    <reaction evidence="1">
        <text>ATP + protein L-histidine = ADP + protein N-phospho-L-histidine.</text>
        <dbReference type="EC" id="2.7.13.3"/>
    </reaction>
</comment>
<feature type="domain" description="HAMP" evidence="14">
    <location>
        <begin position="195"/>
        <end position="248"/>
    </location>
</feature>
<dbReference type="AlphaFoldDB" id="A0A1G4SNH4"/>
<comment type="subcellular location">
    <subcellularLocation>
        <location evidence="2">Cell membrane</location>
        <topology evidence="2">Multi-pass membrane protein</topology>
    </subcellularLocation>
</comment>
<sequence>MIRRWHRLRHVFAPRSLRLQLLSRSLFILAGLLLLIGVLQYVFMEQFLIKNKVASIQSQFFSVSLDIWVNTNSDNGRSRGLFLPEASLAFVGPGDSFRIISTNPRSGSVPRLSAEDYREALGREQRPPHYRIVKDDKGMEQLVILQRIAPRGRLAQISTSMEPIRNVLVSQLWTFLGLAAVALGMGVAAFLPVLRRTLVPLSNMIETVEQIDAGKLDERLPAHQGQLEIDRLSRSFNRMLERLEASFETEKEAKEQMRRFIADASHELRTPLTSIHGFLEVLLRGAAQKPDQLDKALRSMYGESERLNKLVRDLLLLARLDRHPTADLKKESLSGIVDEMEPQLRLLAGRRNVQFSVQPDVSACIDKDKIKQVLLNLFHNAVQHTDPDGGTIRVSLEQTEEEALLTVQDNGSGIPEEHVSRLFERFYRIDSSRARIHGGAGLGLSITKSIVELHGGAIEVNSRVGEGSSFVIRLPVHGIASSGDGPQEDECRP</sequence>
<keyword evidence="11 12" id="KW-0472">Membrane</keyword>
<keyword evidence="10" id="KW-0902">Two-component regulatory system</keyword>
<keyword evidence="4" id="KW-1003">Cell membrane</keyword>
<dbReference type="CDD" id="cd00075">
    <property type="entry name" value="HATPase"/>
    <property type="match status" value="1"/>
</dbReference>
<dbReference type="PROSITE" id="PS50109">
    <property type="entry name" value="HIS_KIN"/>
    <property type="match status" value="1"/>
</dbReference>
<dbReference type="GO" id="GO:0005886">
    <property type="term" value="C:plasma membrane"/>
    <property type="evidence" value="ECO:0007669"/>
    <property type="project" value="UniProtKB-SubCell"/>
</dbReference>
<dbReference type="Proteomes" id="UP000198601">
    <property type="component" value="Unassembled WGS sequence"/>
</dbReference>
<evidence type="ECO:0000256" key="3">
    <source>
        <dbReference type="ARBA" id="ARBA00012438"/>
    </source>
</evidence>
<evidence type="ECO:0000259" key="14">
    <source>
        <dbReference type="PROSITE" id="PS50885"/>
    </source>
</evidence>
<dbReference type="PROSITE" id="PS50885">
    <property type="entry name" value="HAMP"/>
    <property type="match status" value="1"/>
</dbReference>
<organism evidence="15 16">
    <name type="scientific">Paenibacillus tianmuensis</name>
    <dbReference type="NCBI Taxonomy" id="624147"/>
    <lineage>
        <taxon>Bacteria</taxon>
        <taxon>Bacillati</taxon>
        <taxon>Bacillota</taxon>
        <taxon>Bacilli</taxon>
        <taxon>Bacillales</taxon>
        <taxon>Paenibacillaceae</taxon>
        <taxon>Paenibacillus</taxon>
    </lineage>
</organism>
<accession>A0A1G4SNH4</accession>